<protein>
    <submittedName>
        <fullName evidence="3">Reverse transcriptase domain-containing protein</fullName>
    </submittedName>
</protein>
<evidence type="ECO:0000313" key="3">
    <source>
        <dbReference type="WBParaSite" id="SSLN_0000399801-mRNA-1"/>
    </source>
</evidence>
<dbReference type="Proteomes" id="UP000275846">
    <property type="component" value="Unassembled WGS sequence"/>
</dbReference>
<gene>
    <name evidence="1" type="ORF">SSLN_LOCUS3872</name>
</gene>
<reference evidence="3" key="1">
    <citation type="submission" date="2016-06" db="UniProtKB">
        <authorList>
            <consortium name="WormBaseParasite"/>
        </authorList>
    </citation>
    <scope>IDENTIFICATION</scope>
</reference>
<accession>A0A183SI24</accession>
<dbReference type="AlphaFoldDB" id="A0A183SI24"/>
<organism evidence="3">
    <name type="scientific">Schistocephalus solidus</name>
    <name type="common">Tapeworm</name>
    <dbReference type="NCBI Taxonomy" id="70667"/>
    <lineage>
        <taxon>Eukaryota</taxon>
        <taxon>Metazoa</taxon>
        <taxon>Spiralia</taxon>
        <taxon>Lophotrochozoa</taxon>
        <taxon>Platyhelminthes</taxon>
        <taxon>Cestoda</taxon>
        <taxon>Eucestoda</taxon>
        <taxon>Diphyllobothriidea</taxon>
        <taxon>Diphyllobothriidae</taxon>
        <taxon>Schistocephalus</taxon>
    </lineage>
</organism>
<keyword evidence="2" id="KW-1185">Reference proteome</keyword>
<name>A0A183SI24_SCHSO</name>
<dbReference type="InterPro" id="IPR021109">
    <property type="entry name" value="Peptidase_aspartic_dom_sf"/>
</dbReference>
<dbReference type="SUPFAM" id="SSF50630">
    <property type="entry name" value="Acid proteases"/>
    <property type="match status" value="1"/>
</dbReference>
<evidence type="ECO:0000313" key="1">
    <source>
        <dbReference type="EMBL" id="VDL90257.1"/>
    </source>
</evidence>
<proteinExistence type="predicted"/>
<dbReference type="WBParaSite" id="SSLN_0000399801-mRNA-1">
    <property type="protein sequence ID" value="SSLN_0000399801-mRNA-1"/>
    <property type="gene ID" value="SSLN_0000399801"/>
</dbReference>
<evidence type="ECO:0000313" key="2">
    <source>
        <dbReference type="Proteomes" id="UP000275846"/>
    </source>
</evidence>
<sequence length="324" mass="36309">MQYIIKNVTMKFLEENRLLSELLHGFRQNRSCLSNLVPSTEQWTRALDEDGRLQLGCIDTSKSTPTQVLSGVSQGSVLGPLPFLVYINDCVNDLGCSAIMQLRGDLIQTYQIVRGRECALEFSDFFELAGMEHVRGHPFKLQRKLVHTLRASPHVAHPTIVGLTRKLELLMPVGIIQILEQRPIGAFALFLQIPTRKPSCQRIEATAFSGSSGSNRTFHVYETLTQRRFLEDCGAQISVVPPISYARRCPGDGLHLQPVNTSPIPMFVHLSLTRNIGPRRSFSWIFVIADVPHAILGSNFLAEFELLVDCRRSRLLDRTTGLSA</sequence>
<dbReference type="EMBL" id="UYSU01032676">
    <property type="protein sequence ID" value="VDL90257.1"/>
    <property type="molecule type" value="Genomic_DNA"/>
</dbReference>
<reference evidence="1 2" key="2">
    <citation type="submission" date="2018-11" db="EMBL/GenBank/DDBJ databases">
        <authorList>
            <consortium name="Pathogen Informatics"/>
        </authorList>
    </citation>
    <scope>NUCLEOTIDE SEQUENCE [LARGE SCALE GENOMIC DNA]</scope>
    <source>
        <strain evidence="1 2">NST_G2</strain>
    </source>
</reference>
<dbReference type="OrthoDB" id="6144264at2759"/>